<gene>
    <name evidence="4" type="ORF">ACFQ5P_04615</name>
</gene>
<proteinExistence type="predicted"/>
<dbReference type="Pfam" id="PF02826">
    <property type="entry name" value="2-Hacid_dh_C"/>
    <property type="match status" value="1"/>
</dbReference>
<sequence>MPDPAMPDLPLTVRFSASEGAWDAWAPALQAALPGMRLSRDGDPARFDAIIYAPGGDITDFTPYRNVRLVQSLWAGVERIVTNPTLTQPLARMVDPGLAQGMAEYCTGWAMRAHLGMDRYAQDGVWRHGQIPPLAPARPVTVLGMGELGRATAAMLTAIGFSVTGISASGRPVPGVTVQPVTALDQVLDTTQILICLLPDTPDTRNLLDARGLSRLPKGSWIINPGRGTLIDDQALLRALDQGRPAHAVLDVFRAEPLPADHPFWAHPGITVTPHIAAETRPATAAPVAADNLRRAMAGQPVRHLVDRARGY</sequence>
<organism evidence="4 5">
    <name type="scientific">Paracoccus nototheniae</name>
    <dbReference type="NCBI Taxonomy" id="2489002"/>
    <lineage>
        <taxon>Bacteria</taxon>
        <taxon>Pseudomonadati</taxon>
        <taxon>Pseudomonadota</taxon>
        <taxon>Alphaproteobacteria</taxon>
        <taxon>Rhodobacterales</taxon>
        <taxon>Paracoccaceae</taxon>
        <taxon>Paracoccus</taxon>
    </lineage>
</organism>
<name>A0ABW4DW87_9RHOB</name>
<evidence type="ECO:0000313" key="5">
    <source>
        <dbReference type="Proteomes" id="UP001597302"/>
    </source>
</evidence>
<evidence type="ECO:0000259" key="3">
    <source>
        <dbReference type="Pfam" id="PF02826"/>
    </source>
</evidence>
<dbReference type="InterPro" id="IPR029753">
    <property type="entry name" value="D-isomer_DH_CS"/>
</dbReference>
<protein>
    <submittedName>
        <fullName evidence="4">2-hydroxyacid dehydrogenase</fullName>
    </submittedName>
</protein>
<dbReference type="RefSeq" id="WP_242679649.1">
    <property type="nucleotide sequence ID" value="NZ_CBCSAJ010000005.1"/>
</dbReference>
<evidence type="ECO:0000256" key="1">
    <source>
        <dbReference type="ARBA" id="ARBA00023002"/>
    </source>
</evidence>
<dbReference type="PANTHER" id="PTHR43333:SF1">
    <property type="entry name" value="D-ISOMER SPECIFIC 2-HYDROXYACID DEHYDROGENASE NAD-BINDING DOMAIN-CONTAINING PROTEIN"/>
    <property type="match status" value="1"/>
</dbReference>
<dbReference type="EMBL" id="JBHTOQ010000004">
    <property type="protein sequence ID" value="MFD1480570.1"/>
    <property type="molecule type" value="Genomic_DNA"/>
</dbReference>
<dbReference type="InterPro" id="IPR036291">
    <property type="entry name" value="NAD(P)-bd_dom_sf"/>
</dbReference>
<keyword evidence="5" id="KW-1185">Reference proteome</keyword>
<dbReference type="Proteomes" id="UP001597302">
    <property type="component" value="Unassembled WGS sequence"/>
</dbReference>
<feature type="domain" description="D-isomer specific 2-hydroxyacid dehydrogenase NAD-binding" evidence="3">
    <location>
        <begin position="111"/>
        <end position="277"/>
    </location>
</feature>
<dbReference type="PROSITE" id="PS00671">
    <property type="entry name" value="D_2_HYDROXYACID_DH_3"/>
    <property type="match status" value="1"/>
</dbReference>
<reference evidence="5" key="1">
    <citation type="journal article" date="2019" name="Int. J. Syst. Evol. Microbiol.">
        <title>The Global Catalogue of Microorganisms (GCM) 10K type strain sequencing project: providing services to taxonomists for standard genome sequencing and annotation.</title>
        <authorList>
            <consortium name="The Broad Institute Genomics Platform"/>
            <consortium name="The Broad Institute Genome Sequencing Center for Infectious Disease"/>
            <person name="Wu L."/>
            <person name="Ma J."/>
        </authorList>
    </citation>
    <scope>NUCLEOTIDE SEQUENCE [LARGE SCALE GENOMIC DNA]</scope>
    <source>
        <strain evidence="5">CCM 8875</strain>
    </source>
</reference>
<evidence type="ECO:0000256" key="2">
    <source>
        <dbReference type="ARBA" id="ARBA00023027"/>
    </source>
</evidence>
<dbReference type="Gene3D" id="3.40.50.720">
    <property type="entry name" value="NAD(P)-binding Rossmann-like Domain"/>
    <property type="match status" value="2"/>
</dbReference>
<dbReference type="CDD" id="cd12164">
    <property type="entry name" value="GDH_like_2"/>
    <property type="match status" value="1"/>
</dbReference>
<keyword evidence="1" id="KW-0560">Oxidoreductase</keyword>
<dbReference type="PANTHER" id="PTHR43333">
    <property type="entry name" value="2-HACID_DH_C DOMAIN-CONTAINING PROTEIN"/>
    <property type="match status" value="1"/>
</dbReference>
<accession>A0ABW4DW87</accession>
<dbReference type="SUPFAM" id="SSF51735">
    <property type="entry name" value="NAD(P)-binding Rossmann-fold domains"/>
    <property type="match status" value="1"/>
</dbReference>
<dbReference type="InterPro" id="IPR006140">
    <property type="entry name" value="D-isomer_DH_NAD-bd"/>
</dbReference>
<keyword evidence="2" id="KW-0520">NAD</keyword>
<comment type="caution">
    <text evidence="4">The sequence shown here is derived from an EMBL/GenBank/DDBJ whole genome shotgun (WGS) entry which is preliminary data.</text>
</comment>
<evidence type="ECO:0000313" key="4">
    <source>
        <dbReference type="EMBL" id="MFD1480570.1"/>
    </source>
</evidence>